<proteinExistence type="inferred from homology"/>
<dbReference type="SUPFAM" id="SSF53850">
    <property type="entry name" value="Periplasmic binding protein-like II"/>
    <property type="match status" value="1"/>
</dbReference>
<gene>
    <name evidence="7" type="ORF">EC912_10316</name>
</gene>
<dbReference type="Proteomes" id="UP000295645">
    <property type="component" value="Unassembled WGS sequence"/>
</dbReference>
<evidence type="ECO:0000256" key="3">
    <source>
        <dbReference type="ARBA" id="ARBA00023125"/>
    </source>
</evidence>
<keyword evidence="3" id="KW-0238">DNA-binding</keyword>
<evidence type="ECO:0000256" key="4">
    <source>
        <dbReference type="ARBA" id="ARBA00023163"/>
    </source>
</evidence>
<dbReference type="Gene3D" id="1.10.10.10">
    <property type="entry name" value="Winged helix-like DNA-binding domain superfamily/Winged helix DNA-binding domain"/>
    <property type="match status" value="1"/>
</dbReference>
<dbReference type="GO" id="GO:0043565">
    <property type="term" value="F:sequence-specific DNA binding"/>
    <property type="evidence" value="ECO:0007669"/>
    <property type="project" value="TreeGrafter"/>
</dbReference>
<evidence type="ECO:0000259" key="5">
    <source>
        <dbReference type="Pfam" id="PF00126"/>
    </source>
</evidence>
<accession>A0A4R3YTR3</accession>
<dbReference type="InterPro" id="IPR000847">
    <property type="entry name" value="LysR_HTH_N"/>
</dbReference>
<dbReference type="Pfam" id="PF03466">
    <property type="entry name" value="LysR_substrate"/>
    <property type="match status" value="1"/>
</dbReference>
<dbReference type="InterPro" id="IPR036390">
    <property type="entry name" value="WH_DNA-bd_sf"/>
</dbReference>
<dbReference type="PANTHER" id="PTHR30537">
    <property type="entry name" value="HTH-TYPE TRANSCRIPTIONAL REGULATOR"/>
    <property type="match status" value="1"/>
</dbReference>
<evidence type="ECO:0000313" key="7">
    <source>
        <dbReference type="EMBL" id="TCV94533.1"/>
    </source>
</evidence>
<dbReference type="AlphaFoldDB" id="A0A4R3YTR3"/>
<evidence type="ECO:0000256" key="1">
    <source>
        <dbReference type="ARBA" id="ARBA00009437"/>
    </source>
</evidence>
<dbReference type="Gene3D" id="3.40.190.290">
    <property type="match status" value="1"/>
</dbReference>
<feature type="domain" description="HTH lysR-type" evidence="5">
    <location>
        <begin position="8"/>
        <end position="65"/>
    </location>
</feature>
<feature type="domain" description="LysR substrate-binding" evidence="6">
    <location>
        <begin position="93"/>
        <end position="290"/>
    </location>
</feature>
<keyword evidence="2" id="KW-0805">Transcription regulation</keyword>
<dbReference type="PRINTS" id="PR00039">
    <property type="entry name" value="HTHLYSR"/>
</dbReference>
<dbReference type="GO" id="GO:0006351">
    <property type="term" value="P:DNA-templated transcription"/>
    <property type="evidence" value="ECO:0007669"/>
    <property type="project" value="TreeGrafter"/>
</dbReference>
<protein>
    <submittedName>
        <fullName evidence="7">LysR family transcriptional regulator</fullName>
    </submittedName>
</protein>
<dbReference type="RefSeq" id="WP_132142938.1">
    <property type="nucleotide sequence ID" value="NZ_SMCS01000003.1"/>
</dbReference>
<name>A0A4R3YTR3_9GAMM</name>
<dbReference type="GO" id="GO:0003700">
    <property type="term" value="F:DNA-binding transcription factor activity"/>
    <property type="evidence" value="ECO:0007669"/>
    <property type="project" value="InterPro"/>
</dbReference>
<dbReference type="InterPro" id="IPR036388">
    <property type="entry name" value="WH-like_DNA-bd_sf"/>
</dbReference>
<dbReference type="SUPFAM" id="SSF46785">
    <property type="entry name" value="Winged helix' DNA-binding domain"/>
    <property type="match status" value="1"/>
</dbReference>
<dbReference type="OrthoDB" id="570111at2"/>
<dbReference type="EMBL" id="SMCS01000003">
    <property type="protein sequence ID" value="TCV94533.1"/>
    <property type="molecule type" value="Genomic_DNA"/>
</dbReference>
<keyword evidence="4" id="KW-0804">Transcription</keyword>
<sequence length="299" mass="32615">MADTEPSWELLRSFLAVMREGSLSGAARSLGMTQPSLGRHVRELEAALGVSLFARSPQGLVPTDVADELLPHAEAMAAASASLHRAASGGRTDPQGVVRITASEIIGGEVLPAMLVPFRERHPGIVVELSLSNRTEDLLRRDADIAIRMVRPSQDALVARHVGAVKLGLHAHRRYLETHGTPRDLGELATHTLIGYDEEQPYVRALRPEGMAYSRDDFALRTDSDLAALAAIRAGYGIGICQVALARRDANLVRLLPAQVDIGLDTWVTMHEDLRRSLRTRLMFDHLAAAMVEYTRGVT</sequence>
<evidence type="ECO:0000313" key="8">
    <source>
        <dbReference type="Proteomes" id="UP000295645"/>
    </source>
</evidence>
<reference evidence="7 8" key="1">
    <citation type="submission" date="2019-03" db="EMBL/GenBank/DDBJ databases">
        <title>Above-ground endophytic microbial communities from plants in different locations in the United States.</title>
        <authorList>
            <person name="Frank C."/>
        </authorList>
    </citation>
    <scope>NUCLEOTIDE SEQUENCE [LARGE SCALE GENOMIC DNA]</scope>
    <source>
        <strain evidence="7 8">LP_13_YM</strain>
    </source>
</reference>
<dbReference type="InterPro" id="IPR005119">
    <property type="entry name" value="LysR_subst-bd"/>
</dbReference>
<dbReference type="InterPro" id="IPR058163">
    <property type="entry name" value="LysR-type_TF_proteobact-type"/>
</dbReference>
<organism evidence="7 8">
    <name type="scientific">Luteibacter rhizovicinus</name>
    <dbReference type="NCBI Taxonomy" id="242606"/>
    <lineage>
        <taxon>Bacteria</taxon>
        <taxon>Pseudomonadati</taxon>
        <taxon>Pseudomonadota</taxon>
        <taxon>Gammaproteobacteria</taxon>
        <taxon>Lysobacterales</taxon>
        <taxon>Rhodanobacteraceae</taxon>
        <taxon>Luteibacter</taxon>
    </lineage>
</organism>
<comment type="caution">
    <text evidence="7">The sequence shown here is derived from an EMBL/GenBank/DDBJ whole genome shotgun (WGS) entry which is preliminary data.</text>
</comment>
<keyword evidence="8" id="KW-1185">Reference proteome</keyword>
<evidence type="ECO:0000259" key="6">
    <source>
        <dbReference type="Pfam" id="PF03466"/>
    </source>
</evidence>
<evidence type="ECO:0000256" key="2">
    <source>
        <dbReference type="ARBA" id="ARBA00023015"/>
    </source>
</evidence>
<dbReference type="PANTHER" id="PTHR30537:SF3">
    <property type="entry name" value="TRANSCRIPTIONAL REGULATORY PROTEIN"/>
    <property type="match status" value="1"/>
</dbReference>
<dbReference type="Pfam" id="PF00126">
    <property type="entry name" value="HTH_1"/>
    <property type="match status" value="1"/>
</dbReference>
<comment type="similarity">
    <text evidence="1">Belongs to the LysR transcriptional regulatory family.</text>
</comment>